<accession>A0A4Y2K8Y6</accession>
<proteinExistence type="predicted"/>
<sequence>MAGISLDMFLDYQIQTPSNFGLNMSEVLPINLSVNSINEIRYFVLIPKLKNRHAWGLLHVKLYVVAKCPPVGAVRKFGEGMPAQMSSSSSDRCLRFRGPSQNIPRVASKRDVNITRLD</sequence>
<evidence type="ECO:0000313" key="1">
    <source>
        <dbReference type="EMBL" id="GBM98781.1"/>
    </source>
</evidence>
<protein>
    <submittedName>
        <fullName evidence="1">Uncharacterized protein</fullName>
    </submittedName>
</protein>
<evidence type="ECO:0000313" key="2">
    <source>
        <dbReference type="Proteomes" id="UP000499080"/>
    </source>
</evidence>
<comment type="caution">
    <text evidence="1">The sequence shown here is derived from an EMBL/GenBank/DDBJ whole genome shotgun (WGS) entry which is preliminary data.</text>
</comment>
<dbReference type="EMBL" id="BGPR01004356">
    <property type="protein sequence ID" value="GBM98781.1"/>
    <property type="molecule type" value="Genomic_DNA"/>
</dbReference>
<reference evidence="1 2" key="1">
    <citation type="journal article" date="2019" name="Sci. Rep.">
        <title>Orb-weaving spider Araneus ventricosus genome elucidates the spidroin gene catalogue.</title>
        <authorList>
            <person name="Kono N."/>
            <person name="Nakamura H."/>
            <person name="Ohtoshi R."/>
            <person name="Moran D.A.P."/>
            <person name="Shinohara A."/>
            <person name="Yoshida Y."/>
            <person name="Fujiwara M."/>
            <person name="Mori M."/>
            <person name="Tomita M."/>
            <person name="Arakawa K."/>
        </authorList>
    </citation>
    <scope>NUCLEOTIDE SEQUENCE [LARGE SCALE GENOMIC DNA]</scope>
</reference>
<dbReference type="Proteomes" id="UP000499080">
    <property type="component" value="Unassembled WGS sequence"/>
</dbReference>
<dbReference type="AlphaFoldDB" id="A0A4Y2K8Y6"/>
<gene>
    <name evidence="1" type="ORF">AVEN_139132_1</name>
</gene>
<name>A0A4Y2K8Y6_ARAVE</name>
<keyword evidence="2" id="KW-1185">Reference proteome</keyword>
<organism evidence="1 2">
    <name type="scientific">Araneus ventricosus</name>
    <name type="common">Orbweaver spider</name>
    <name type="synonym">Epeira ventricosa</name>
    <dbReference type="NCBI Taxonomy" id="182803"/>
    <lineage>
        <taxon>Eukaryota</taxon>
        <taxon>Metazoa</taxon>
        <taxon>Ecdysozoa</taxon>
        <taxon>Arthropoda</taxon>
        <taxon>Chelicerata</taxon>
        <taxon>Arachnida</taxon>
        <taxon>Araneae</taxon>
        <taxon>Araneomorphae</taxon>
        <taxon>Entelegynae</taxon>
        <taxon>Araneoidea</taxon>
        <taxon>Araneidae</taxon>
        <taxon>Araneus</taxon>
    </lineage>
</organism>